<dbReference type="GO" id="GO:0005886">
    <property type="term" value="C:plasma membrane"/>
    <property type="evidence" value="ECO:0007669"/>
    <property type="project" value="UniProtKB-SubCell"/>
</dbReference>
<dbReference type="PANTHER" id="PTHR33445">
    <property type="entry name" value="ATP SYNTHASE SUBUNIT B', CHLOROPLASTIC"/>
    <property type="match status" value="1"/>
</dbReference>
<evidence type="ECO:0000256" key="11">
    <source>
        <dbReference type="ARBA" id="ARBA00025614"/>
    </source>
</evidence>
<dbReference type="GO" id="GO:0046933">
    <property type="term" value="F:proton-transporting ATP synthase activity, rotational mechanism"/>
    <property type="evidence" value="ECO:0007669"/>
    <property type="project" value="UniProtKB-UniRule"/>
</dbReference>
<evidence type="ECO:0000256" key="3">
    <source>
        <dbReference type="ARBA" id="ARBA00022547"/>
    </source>
</evidence>
<evidence type="ECO:0000256" key="12">
    <source>
        <dbReference type="ARBA" id="ARBA00037847"/>
    </source>
</evidence>
<keyword evidence="6 13" id="KW-1133">Transmembrane helix</keyword>
<accession>A0A8A4TY79</accession>
<keyword evidence="2 13" id="KW-0813">Transport</keyword>
<comment type="subcellular location">
    <subcellularLocation>
        <location evidence="13">Cell membrane</location>
        <topology evidence="13">Single-pass membrane protein</topology>
    </subcellularLocation>
    <subcellularLocation>
        <location evidence="12">Endomembrane system</location>
        <topology evidence="12">Single-pass membrane protein</topology>
    </subcellularLocation>
</comment>
<dbReference type="GO" id="GO:0046961">
    <property type="term" value="F:proton-transporting ATPase activity, rotational mechanism"/>
    <property type="evidence" value="ECO:0007669"/>
    <property type="project" value="TreeGrafter"/>
</dbReference>
<evidence type="ECO:0000256" key="13">
    <source>
        <dbReference type="HAMAP-Rule" id="MF_01398"/>
    </source>
</evidence>
<keyword evidence="13" id="KW-1003">Cell membrane</keyword>
<dbReference type="GO" id="GO:0012505">
    <property type="term" value="C:endomembrane system"/>
    <property type="evidence" value="ECO:0007669"/>
    <property type="project" value="UniProtKB-SubCell"/>
</dbReference>
<dbReference type="Proteomes" id="UP000663929">
    <property type="component" value="Chromosome"/>
</dbReference>
<dbReference type="GO" id="GO:0045259">
    <property type="term" value="C:proton-transporting ATP synthase complex"/>
    <property type="evidence" value="ECO:0007669"/>
    <property type="project" value="UniProtKB-KW"/>
</dbReference>
<evidence type="ECO:0000256" key="8">
    <source>
        <dbReference type="ARBA" id="ARBA00023136"/>
    </source>
</evidence>
<gene>
    <name evidence="13" type="primary">atpF</name>
    <name evidence="15" type="ORF">J3U87_17725</name>
</gene>
<protein>
    <recommendedName>
        <fullName evidence="13">ATP synthase subunit b</fullName>
    </recommendedName>
    <alternativeName>
        <fullName evidence="13">ATP synthase F(0) sector subunit b</fullName>
    </alternativeName>
    <alternativeName>
        <fullName evidence="13">ATPase subunit I</fullName>
    </alternativeName>
    <alternativeName>
        <fullName evidence="13">F-type ATPase subunit b</fullName>
        <shortName evidence="13">F-ATPase subunit b</shortName>
    </alternativeName>
</protein>
<feature type="transmembrane region" description="Helical" evidence="13">
    <location>
        <begin position="16"/>
        <end position="37"/>
    </location>
</feature>
<comment type="function">
    <text evidence="10 13">F(1)F(0) ATP synthase produces ATP from ADP in the presence of a proton or sodium gradient. F-type ATPases consist of two structural domains, F(1) containing the extramembraneous catalytic core and F(0) containing the membrane proton channel, linked together by a central stalk and a peripheral stalk. During catalysis, ATP synthesis in the catalytic domain of F(1) is coupled via a rotary mechanism of the central stalk subunits to proton translocation.</text>
</comment>
<keyword evidence="16" id="KW-1185">Reference proteome</keyword>
<evidence type="ECO:0000256" key="10">
    <source>
        <dbReference type="ARBA" id="ARBA00025198"/>
    </source>
</evidence>
<keyword evidence="4 13" id="KW-0812">Transmembrane</keyword>
<evidence type="ECO:0000313" key="16">
    <source>
        <dbReference type="Proteomes" id="UP000663929"/>
    </source>
</evidence>
<evidence type="ECO:0000256" key="1">
    <source>
        <dbReference type="ARBA" id="ARBA00005513"/>
    </source>
</evidence>
<evidence type="ECO:0000313" key="15">
    <source>
        <dbReference type="EMBL" id="QTD54287.1"/>
    </source>
</evidence>
<keyword evidence="8 13" id="KW-0472">Membrane</keyword>
<dbReference type="InterPro" id="IPR002146">
    <property type="entry name" value="ATP_synth_b/b'su_bac/chlpt"/>
</dbReference>
<dbReference type="InterPro" id="IPR050059">
    <property type="entry name" value="ATP_synthase_B_chain"/>
</dbReference>
<reference evidence="15" key="1">
    <citation type="submission" date="2021-03" db="EMBL/GenBank/DDBJ databases">
        <title>Acanthopleuribacteraceae sp. M133.</title>
        <authorList>
            <person name="Wang G."/>
        </authorList>
    </citation>
    <scope>NUCLEOTIDE SEQUENCE</scope>
    <source>
        <strain evidence="15">M133</strain>
    </source>
</reference>
<evidence type="ECO:0000256" key="5">
    <source>
        <dbReference type="ARBA" id="ARBA00022781"/>
    </source>
</evidence>
<evidence type="ECO:0000256" key="4">
    <source>
        <dbReference type="ARBA" id="ARBA00022692"/>
    </source>
</evidence>
<name>A0A8A4TY79_SULCO</name>
<keyword evidence="9 13" id="KW-0066">ATP synthesis</keyword>
<comment type="similarity">
    <text evidence="1 13 14">Belongs to the ATPase B chain family.</text>
</comment>
<comment type="function">
    <text evidence="11">Component of the F(0) channel, it forms part of the peripheral stalk, linking F(1) to F(0). The b'-subunit is a diverged and duplicated form of b found in plants and photosynthetic bacteria.</text>
</comment>
<dbReference type="KEGG" id="scor:J3U87_17725"/>
<keyword evidence="5 13" id="KW-0375">Hydrogen ion transport</keyword>
<dbReference type="PANTHER" id="PTHR33445:SF2">
    <property type="entry name" value="ATP SYNTHASE SUBUNIT B', CHLOROPLASTIC"/>
    <property type="match status" value="1"/>
</dbReference>
<evidence type="ECO:0000256" key="14">
    <source>
        <dbReference type="RuleBase" id="RU003848"/>
    </source>
</evidence>
<dbReference type="CDD" id="cd06503">
    <property type="entry name" value="ATP-synt_Fo_b"/>
    <property type="match status" value="1"/>
</dbReference>
<dbReference type="HAMAP" id="MF_01398">
    <property type="entry name" value="ATP_synth_b_bprime"/>
    <property type="match status" value="1"/>
</dbReference>
<dbReference type="RefSeq" id="WP_237384383.1">
    <property type="nucleotide sequence ID" value="NZ_CP071793.1"/>
</dbReference>
<proteinExistence type="inferred from homology"/>
<evidence type="ECO:0000256" key="2">
    <source>
        <dbReference type="ARBA" id="ARBA00022448"/>
    </source>
</evidence>
<sequence>MEEILNSLPGPMQVNVTSLVIAAIFLVLIVVLNNLIFKPIVEKLDERARRIKDGAEAKKSADKTVEESLAALNNARVEARREAQNKRLEILKESEMAREVIITSAKEKALGMVQAAATELDQQVEKAKSTLREETKGMADQIVASVLSRSVS</sequence>
<dbReference type="Pfam" id="PF00430">
    <property type="entry name" value="ATP-synt_B"/>
    <property type="match status" value="1"/>
</dbReference>
<evidence type="ECO:0000256" key="7">
    <source>
        <dbReference type="ARBA" id="ARBA00023065"/>
    </source>
</evidence>
<dbReference type="EMBL" id="CP071793">
    <property type="protein sequence ID" value="QTD54287.1"/>
    <property type="molecule type" value="Genomic_DNA"/>
</dbReference>
<dbReference type="AlphaFoldDB" id="A0A8A4TY79"/>
<organism evidence="15 16">
    <name type="scientific">Sulfidibacter corallicola</name>
    <dbReference type="NCBI Taxonomy" id="2818388"/>
    <lineage>
        <taxon>Bacteria</taxon>
        <taxon>Pseudomonadati</taxon>
        <taxon>Acidobacteriota</taxon>
        <taxon>Holophagae</taxon>
        <taxon>Acanthopleuribacterales</taxon>
        <taxon>Acanthopleuribacteraceae</taxon>
        <taxon>Sulfidibacter</taxon>
    </lineage>
</organism>
<evidence type="ECO:0000256" key="6">
    <source>
        <dbReference type="ARBA" id="ARBA00022989"/>
    </source>
</evidence>
<keyword evidence="7 13" id="KW-0406">Ion transport</keyword>
<comment type="subunit">
    <text evidence="13">F-type ATPases have 2 components, F(1) - the catalytic core - and F(0) - the membrane proton channel. F(1) has five subunits: alpha(3), beta(3), gamma(1), delta(1), epsilon(1). F(0) has three main subunits: a(1), b(2) and c(10-14). The alpha and beta chains form an alternating ring which encloses part of the gamma chain. F(1) is attached to F(0) by a central stalk formed by the gamma and epsilon chains, while a peripheral stalk is formed by the delta and b chains.</text>
</comment>
<keyword evidence="3 13" id="KW-0138">CF(0)</keyword>
<evidence type="ECO:0000256" key="9">
    <source>
        <dbReference type="ARBA" id="ARBA00023310"/>
    </source>
</evidence>